<gene>
    <name evidence="13" type="primary">nus1</name>
    <name evidence="13" type="ORF">B7P43_G01847</name>
</gene>
<accession>A0A2J7QWE8</accession>
<dbReference type="Gene3D" id="3.40.1180.10">
    <property type="entry name" value="Decaprenyl diphosphate synthase-like"/>
    <property type="match status" value="1"/>
</dbReference>
<organism evidence="13 14">
    <name type="scientific">Cryptotermes secundus</name>
    <dbReference type="NCBI Taxonomy" id="105785"/>
    <lineage>
        <taxon>Eukaryota</taxon>
        <taxon>Metazoa</taxon>
        <taxon>Ecdysozoa</taxon>
        <taxon>Arthropoda</taxon>
        <taxon>Hexapoda</taxon>
        <taxon>Insecta</taxon>
        <taxon>Pterygota</taxon>
        <taxon>Neoptera</taxon>
        <taxon>Polyneoptera</taxon>
        <taxon>Dictyoptera</taxon>
        <taxon>Blattodea</taxon>
        <taxon>Blattoidea</taxon>
        <taxon>Termitoidae</taxon>
        <taxon>Kalotermitidae</taxon>
        <taxon>Cryptotermitinae</taxon>
        <taxon>Cryptotermes</taxon>
    </lineage>
</organism>
<dbReference type="UniPathway" id="UPA00378"/>
<sequence>MTFSLYRVTWTLLHMLISALHFIECVWISVRKKLDLLHKKCTEDEYDFISRYVKLFDKVPSHLVVIVGNESISYRDLANVAVWCIAAGISFISFYDHHGNLKKNETELFRALSEVTKGHLDNIIWGKKTKTHGLIKRNGTKNGVISTQKLHVNIFSLSDGKGALVQLARSICQSAISGQIKSADINQDIIDTKLQAEMDIPDPELALICGDVCSTYGFLPWQIRVTEFLQLQSHHNIQVKDFLLLLMRYGKCAQRFGK</sequence>
<dbReference type="Proteomes" id="UP000235965">
    <property type="component" value="Unassembled WGS sequence"/>
</dbReference>
<evidence type="ECO:0000256" key="8">
    <source>
        <dbReference type="ARBA" id="ARBA00022824"/>
    </source>
</evidence>
<protein>
    <recommendedName>
        <fullName evidence="5">ditrans,polycis-polyprenyl diphosphate synthase [(2E,6E)-farnesyldiphosphate specific]</fullName>
        <ecNumber evidence="5">2.5.1.87</ecNumber>
    </recommendedName>
</protein>
<evidence type="ECO:0000256" key="5">
    <source>
        <dbReference type="ARBA" id="ARBA00012596"/>
    </source>
</evidence>
<comment type="cofactor">
    <cofactor evidence="1">
        <name>Mg(2+)</name>
        <dbReference type="ChEBI" id="CHEBI:18420"/>
    </cofactor>
</comment>
<keyword evidence="8" id="KW-0256">Endoplasmic reticulum</keyword>
<evidence type="ECO:0000256" key="2">
    <source>
        <dbReference type="ARBA" id="ARBA00004586"/>
    </source>
</evidence>
<dbReference type="STRING" id="105785.A0A2J7QWE8"/>
<keyword evidence="9" id="KW-0460">Magnesium</keyword>
<evidence type="ECO:0000256" key="7">
    <source>
        <dbReference type="ARBA" id="ARBA00022692"/>
    </source>
</evidence>
<evidence type="ECO:0000256" key="11">
    <source>
        <dbReference type="ARBA" id="ARBA00023136"/>
    </source>
</evidence>
<reference evidence="13 14" key="1">
    <citation type="submission" date="2017-12" db="EMBL/GenBank/DDBJ databases">
        <title>Hemimetabolous genomes reveal molecular basis of termite eusociality.</title>
        <authorList>
            <person name="Harrison M.C."/>
            <person name="Jongepier E."/>
            <person name="Robertson H.M."/>
            <person name="Arning N."/>
            <person name="Bitard-Feildel T."/>
            <person name="Chao H."/>
            <person name="Childers C.P."/>
            <person name="Dinh H."/>
            <person name="Doddapaneni H."/>
            <person name="Dugan S."/>
            <person name="Gowin J."/>
            <person name="Greiner C."/>
            <person name="Han Y."/>
            <person name="Hu H."/>
            <person name="Hughes D.S.T."/>
            <person name="Huylmans A.-K."/>
            <person name="Kemena C."/>
            <person name="Kremer L.P.M."/>
            <person name="Lee S.L."/>
            <person name="Lopez-Ezquerra A."/>
            <person name="Mallet L."/>
            <person name="Monroy-Kuhn J.M."/>
            <person name="Moser A."/>
            <person name="Murali S.C."/>
            <person name="Muzny D.M."/>
            <person name="Otani S."/>
            <person name="Piulachs M.-D."/>
            <person name="Poelchau M."/>
            <person name="Qu J."/>
            <person name="Schaub F."/>
            <person name="Wada-Katsumata A."/>
            <person name="Worley K.C."/>
            <person name="Xie Q."/>
            <person name="Ylla G."/>
            <person name="Poulsen M."/>
            <person name="Gibbs R.A."/>
            <person name="Schal C."/>
            <person name="Richards S."/>
            <person name="Belles X."/>
            <person name="Korb J."/>
            <person name="Bornberg-Bauer E."/>
        </authorList>
    </citation>
    <scope>NUCLEOTIDE SEQUENCE [LARGE SCALE GENOMIC DNA]</scope>
    <source>
        <tissue evidence="13">Whole body</tissue>
    </source>
</reference>
<dbReference type="EMBL" id="NEVH01009765">
    <property type="protein sequence ID" value="PNF32913.1"/>
    <property type="molecule type" value="Genomic_DNA"/>
</dbReference>
<dbReference type="EC" id="2.5.1.87" evidence="5"/>
<dbReference type="SUPFAM" id="SSF64005">
    <property type="entry name" value="Undecaprenyl diphosphate synthase"/>
    <property type="match status" value="1"/>
</dbReference>
<dbReference type="GO" id="GO:1904423">
    <property type="term" value="C:dehydrodolichyl diphosphate synthase complex"/>
    <property type="evidence" value="ECO:0007669"/>
    <property type="project" value="InterPro"/>
</dbReference>
<dbReference type="InterPro" id="IPR036424">
    <property type="entry name" value="UPP_synth-like_sf"/>
</dbReference>
<dbReference type="GO" id="GO:0005789">
    <property type="term" value="C:endoplasmic reticulum membrane"/>
    <property type="evidence" value="ECO:0007669"/>
    <property type="project" value="UniProtKB-SubCell"/>
</dbReference>
<comment type="catalytic activity">
    <reaction evidence="12">
        <text>n isopentenyl diphosphate + (2E,6E)-farnesyl diphosphate = a di-trans,poly-cis-polyprenyl diphosphate + n diphosphate</text>
        <dbReference type="Rhea" id="RHEA:53008"/>
        <dbReference type="Rhea" id="RHEA-COMP:19494"/>
        <dbReference type="ChEBI" id="CHEBI:33019"/>
        <dbReference type="ChEBI" id="CHEBI:128769"/>
        <dbReference type="ChEBI" id="CHEBI:136960"/>
        <dbReference type="ChEBI" id="CHEBI:175763"/>
        <dbReference type="EC" id="2.5.1.87"/>
    </reaction>
</comment>
<name>A0A2J7QWE8_9NEOP</name>
<keyword evidence="10" id="KW-1133">Transmembrane helix</keyword>
<evidence type="ECO:0000256" key="10">
    <source>
        <dbReference type="ARBA" id="ARBA00022989"/>
    </source>
</evidence>
<proteinExistence type="inferred from homology"/>
<comment type="caution">
    <text evidence="13">The sequence shown here is derived from an EMBL/GenBank/DDBJ whole genome shotgun (WGS) entry which is preliminary data.</text>
</comment>
<dbReference type="AlphaFoldDB" id="A0A2J7QWE8"/>
<dbReference type="PANTHER" id="PTHR21528:SF0">
    <property type="entry name" value="DEHYDRODOLICHYL DIPHOSPHATE SYNTHASE COMPLEX SUBUNIT NUS1"/>
    <property type="match status" value="1"/>
</dbReference>
<evidence type="ECO:0000313" key="13">
    <source>
        <dbReference type="EMBL" id="PNF32913.1"/>
    </source>
</evidence>
<evidence type="ECO:0000256" key="9">
    <source>
        <dbReference type="ARBA" id="ARBA00022842"/>
    </source>
</evidence>
<dbReference type="PANTHER" id="PTHR21528">
    <property type="entry name" value="DEHYDRODOLICHYL DIPHOSPHATE SYNTHASE COMPLEX SUBUNIT NUS1"/>
    <property type="match status" value="1"/>
</dbReference>
<dbReference type="InterPro" id="IPR038887">
    <property type="entry name" value="Nus1/NgBR"/>
</dbReference>
<dbReference type="InParanoid" id="A0A2J7QWE8"/>
<evidence type="ECO:0000313" key="14">
    <source>
        <dbReference type="Proteomes" id="UP000235965"/>
    </source>
</evidence>
<comment type="subcellular location">
    <subcellularLocation>
        <location evidence="2">Endoplasmic reticulum membrane</location>
    </subcellularLocation>
</comment>
<evidence type="ECO:0000256" key="1">
    <source>
        <dbReference type="ARBA" id="ARBA00001946"/>
    </source>
</evidence>
<comment type="similarity">
    <text evidence="4">Belongs to the UPP synthase family.</text>
</comment>
<keyword evidence="11" id="KW-0472">Membrane</keyword>
<evidence type="ECO:0000256" key="4">
    <source>
        <dbReference type="ARBA" id="ARBA00005432"/>
    </source>
</evidence>
<keyword evidence="14" id="KW-1185">Reference proteome</keyword>
<dbReference type="OrthoDB" id="19639at2759"/>
<evidence type="ECO:0000256" key="12">
    <source>
        <dbReference type="ARBA" id="ARBA00047353"/>
    </source>
</evidence>
<evidence type="ECO:0000256" key="6">
    <source>
        <dbReference type="ARBA" id="ARBA00022679"/>
    </source>
</evidence>
<keyword evidence="6" id="KW-0808">Transferase</keyword>
<dbReference type="FunCoup" id="A0A2J7QWE8">
    <property type="interactions" value="1200"/>
</dbReference>
<evidence type="ECO:0000256" key="3">
    <source>
        <dbReference type="ARBA" id="ARBA00004922"/>
    </source>
</evidence>
<keyword evidence="7" id="KW-0812">Transmembrane</keyword>
<dbReference type="GO" id="GO:0045547">
    <property type="term" value="F:ditrans,polycis-polyprenyl diphosphate synthase [(2E,6E)-farnesyl diphosphate specific] activity"/>
    <property type="evidence" value="ECO:0007669"/>
    <property type="project" value="UniProtKB-EC"/>
</dbReference>
<comment type="pathway">
    <text evidence="3">Protein modification; protein glycosylation.</text>
</comment>